<evidence type="ECO:0000313" key="2">
    <source>
        <dbReference type="Proteomes" id="UP000191554"/>
    </source>
</evidence>
<evidence type="ECO:0000313" key="1">
    <source>
        <dbReference type="EMBL" id="OPX44626.1"/>
    </source>
</evidence>
<gene>
    <name evidence="1" type="ORF">CLHUN_16200</name>
</gene>
<dbReference type="AlphaFoldDB" id="A0A1V4SMA8"/>
<protein>
    <submittedName>
        <fullName evidence="1">Uncharacterized protein</fullName>
    </submittedName>
</protein>
<sequence>MVVSFKQLELFRDLEIRKSEISEASNIDLFNSKTDTGNTIEVCHQHVIMLLNKVKTKEISEEHLLEWVNTVMFTDLFKYCEEYRDCIASVISELEEIDEEGKELSDEKIDKYISALVKNIEL</sequence>
<name>A0A1V4SMA8_RUMHU</name>
<organism evidence="1 2">
    <name type="scientific">Ruminiclostridium hungatei</name>
    <name type="common">Clostridium hungatei</name>
    <dbReference type="NCBI Taxonomy" id="48256"/>
    <lineage>
        <taxon>Bacteria</taxon>
        <taxon>Bacillati</taxon>
        <taxon>Bacillota</taxon>
        <taxon>Clostridia</taxon>
        <taxon>Eubacteriales</taxon>
        <taxon>Oscillospiraceae</taxon>
        <taxon>Ruminiclostridium</taxon>
    </lineage>
</organism>
<proteinExistence type="predicted"/>
<comment type="caution">
    <text evidence="1">The sequence shown here is derived from an EMBL/GenBank/DDBJ whole genome shotgun (WGS) entry which is preliminary data.</text>
</comment>
<reference evidence="1 2" key="1">
    <citation type="submission" date="2017-03" db="EMBL/GenBank/DDBJ databases">
        <title>Genome sequence of Clostridium hungatei DSM 14427.</title>
        <authorList>
            <person name="Poehlein A."/>
            <person name="Daniel R."/>
        </authorList>
    </citation>
    <scope>NUCLEOTIDE SEQUENCE [LARGE SCALE GENOMIC DNA]</scope>
    <source>
        <strain evidence="1 2">DSM 14427</strain>
    </source>
</reference>
<accession>A0A1V4SMA8</accession>
<keyword evidence="2" id="KW-1185">Reference proteome</keyword>
<dbReference type="OrthoDB" id="2086785at2"/>
<dbReference type="Proteomes" id="UP000191554">
    <property type="component" value="Unassembled WGS sequence"/>
</dbReference>
<dbReference type="RefSeq" id="WP_080064065.1">
    <property type="nucleotide sequence ID" value="NZ_MZGX01000008.1"/>
</dbReference>
<dbReference type="EMBL" id="MZGX01000008">
    <property type="protein sequence ID" value="OPX44626.1"/>
    <property type="molecule type" value="Genomic_DNA"/>
</dbReference>